<protein>
    <submittedName>
        <fullName evidence="1">Uncharacterized protein</fullName>
    </submittedName>
</protein>
<accession>A0A818SCN8</accession>
<evidence type="ECO:0000313" key="2">
    <source>
        <dbReference type="Proteomes" id="UP000663881"/>
    </source>
</evidence>
<sequence>TMSTFNKERLHDVLQHGLGTYVYIEHFGLVPKLNHF</sequence>
<organism evidence="1 2">
    <name type="scientific">Adineta steineri</name>
    <dbReference type="NCBI Taxonomy" id="433720"/>
    <lineage>
        <taxon>Eukaryota</taxon>
        <taxon>Metazoa</taxon>
        <taxon>Spiralia</taxon>
        <taxon>Gnathifera</taxon>
        <taxon>Rotifera</taxon>
        <taxon>Eurotatoria</taxon>
        <taxon>Bdelloidea</taxon>
        <taxon>Adinetida</taxon>
        <taxon>Adinetidae</taxon>
        <taxon>Adineta</taxon>
    </lineage>
</organism>
<evidence type="ECO:0000313" key="1">
    <source>
        <dbReference type="EMBL" id="CAF3667153.1"/>
    </source>
</evidence>
<comment type="caution">
    <text evidence="1">The sequence shown here is derived from an EMBL/GenBank/DDBJ whole genome shotgun (WGS) entry which is preliminary data.</text>
</comment>
<gene>
    <name evidence="1" type="ORF">OKA104_LOCUS10169</name>
</gene>
<reference evidence="1" key="1">
    <citation type="submission" date="2021-02" db="EMBL/GenBank/DDBJ databases">
        <authorList>
            <person name="Nowell W R."/>
        </authorList>
    </citation>
    <scope>NUCLEOTIDE SEQUENCE</scope>
</reference>
<proteinExistence type="predicted"/>
<dbReference type="EMBL" id="CAJOAY010000446">
    <property type="protein sequence ID" value="CAF3667153.1"/>
    <property type="molecule type" value="Genomic_DNA"/>
</dbReference>
<feature type="non-terminal residue" evidence="1">
    <location>
        <position position="1"/>
    </location>
</feature>
<dbReference type="Proteomes" id="UP000663881">
    <property type="component" value="Unassembled WGS sequence"/>
</dbReference>
<name>A0A818SCN8_9BILA</name>
<dbReference type="AlphaFoldDB" id="A0A818SCN8"/>